<evidence type="ECO:0000256" key="8">
    <source>
        <dbReference type="ARBA" id="ARBA00023224"/>
    </source>
</evidence>
<evidence type="ECO:0000256" key="1">
    <source>
        <dbReference type="ARBA" id="ARBA00004651"/>
    </source>
</evidence>
<accession>A0A433U0A1</accession>
<reference evidence="11 12" key="1">
    <citation type="submission" date="2019-01" db="EMBL/GenBank/DDBJ databases">
        <title>A draft genome assembly of the solar-powered sea slug Elysia chlorotica.</title>
        <authorList>
            <person name="Cai H."/>
            <person name="Li Q."/>
            <person name="Fang X."/>
            <person name="Li J."/>
            <person name="Curtis N.E."/>
            <person name="Altenburger A."/>
            <person name="Shibata T."/>
            <person name="Feng M."/>
            <person name="Maeda T."/>
            <person name="Schwartz J.A."/>
            <person name="Shigenobu S."/>
            <person name="Lundholm N."/>
            <person name="Nishiyama T."/>
            <person name="Yang H."/>
            <person name="Hasebe M."/>
            <person name="Li S."/>
            <person name="Pierce S.K."/>
            <person name="Wang J."/>
        </authorList>
    </citation>
    <scope>NUCLEOTIDE SEQUENCE [LARGE SCALE GENOMIC DNA]</scope>
    <source>
        <strain evidence="11">EC2010</strain>
        <tissue evidence="11">Whole organism of an adult</tissue>
    </source>
</reference>
<evidence type="ECO:0000259" key="10">
    <source>
        <dbReference type="PROSITE" id="PS50262"/>
    </source>
</evidence>
<keyword evidence="4 9" id="KW-1133">Transmembrane helix</keyword>
<evidence type="ECO:0000313" key="12">
    <source>
        <dbReference type="Proteomes" id="UP000271974"/>
    </source>
</evidence>
<organism evidence="11 12">
    <name type="scientific">Elysia chlorotica</name>
    <name type="common">Eastern emerald elysia</name>
    <name type="synonym">Sea slug</name>
    <dbReference type="NCBI Taxonomy" id="188477"/>
    <lineage>
        <taxon>Eukaryota</taxon>
        <taxon>Metazoa</taxon>
        <taxon>Spiralia</taxon>
        <taxon>Lophotrochozoa</taxon>
        <taxon>Mollusca</taxon>
        <taxon>Gastropoda</taxon>
        <taxon>Heterobranchia</taxon>
        <taxon>Euthyneura</taxon>
        <taxon>Panpulmonata</taxon>
        <taxon>Sacoglossa</taxon>
        <taxon>Placobranchoidea</taxon>
        <taxon>Plakobranchidae</taxon>
        <taxon>Elysia</taxon>
    </lineage>
</organism>
<keyword evidence="3 9" id="KW-0812">Transmembrane</keyword>
<keyword evidence="7" id="KW-0675">Receptor</keyword>
<sequence length="346" mass="38653">MYNQTGEFPNAPFISDTVLDLCGLFFKLILNPTLGVAGVCSNVINMAVFFKMGLRDGVAQNFFILSISDGIFSAAALANSVAYILVQVVRGEAGGIELEMQRFYWASFFAVPFPQNVSLITTVVISVVRCCCVAMPLRVKFLLTAPRQLAAILIPSAAAILFLLYVFAPMRTVYLKNPQTNKQSVVIVGYRWAMYTLYSGITFYTSFISVIVCVVILSVNINRSSNFRRSASGPSSSNQNGRKETRVVKTVVLVAVVFIVCYTPHLLYSIVKAFLAEFTSQAINMHDTIMKTPNKRRQKKAKRIAKTTMQTSDSTVLQHHREIRVQLFNRIYELDRSMRCVASIEL</sequence>
<keyword evidence="12" id="KW-1185">Reference proteome</keyword>
<feature type="domain" description="G-protein coupled receptors family 1 profile" evidence="10">
    <location>
        <begin position="41"/>
        <end position="274"/>
    </location>
</feature>
<name>A0A433U0A1_ELYCH</name>
<evidence type="ECO:0000313" key="11">
    <source>
        <dbReference type="EMBL" id="RUS87230.1"/>
    </source>
</evidence>
<keyword evidence="6 9" id="KW-0472">Membrane</keyword>
<dbReference type="Pfam" id="PF00001">
    <property type="entry name" value="7tm_1"/>
    <property type="match status" value="1"/>
</dbReference>
<dbReference type="InterPro" id="IPR000276">
    <property type="entry name" value="GPCR_Rhodpsn"/>
</dbReference>
<dbReference type="GO" id="GO:0008528">
    <property type="term" value="F:G protein-coupled peptide receptor activity"/>
    <property type="evidence" value="ECO:0007669"/>
    <property type="project" value="TreeGrafter"/>
</dbReference>
<keyword evidence="8" id="KW-0807">Transducer</keyword>
<dbReference type="SUPFAM" id="SSF81321">
    <property type="entry name" value="Family A G protein-coupled receptor-like"/>
    <property type="match status" value="1"/>
</dbReference>
<dbReference type="AlphaFoldDB" id="A0A433U0A1"/>
<feature type="transmembrane region" description="Helical" evidence="9">
    <location>
        <begin position="201"/>
        <end position="221"/>
    </location>
</feature>
<comment type="caution">
    <text evidence="11">The sequence shown here is derived from an EMBL/GenBank/DDBJ whole genome shotgun (WGS) entry which is preliminary data.</text>
</comment>
<feature type="transmembrane region" description="Helical" evidence="9">
    <location>
        <begin position="149"/>
        <end position="168"/>
    </location>
</feature>
<dbReference type="GO" id="GO:0005886">
    <property type="term" value="C:plasma membrane"/>
    <property type="evidence" value="ECO:0007669"/>
    <property type="project" value="UniProtKB-SubCell"/>
</dbReference>
<evidence type="ECO:0000256" key="6">
    <source>
        <dbReference type="ARBA" id="ARBA00023136"/>
    </source>
</evidence>
<evidence type="ECO:0000256" key="7">
    <source>
        <dbReference type="ARBA" id="ARBA00023170"/>
    </source>
</evidence>
<feature type="transmembrane region" description="Helical" evidence="9">
    <location>
        <begin position="29"/>
        <end position="50"/>
    </location>
</feature>
<dbReference type="Proteomes" id="UP000271974">
    <property type="component" value="Unassembled WGS sequence"/>
</dbReference>
<keyword evidence="2" id="KW-1003">Cell membrane</keyword>
<dbReference type="InterPro" id="IPR017452">
    <property type="entry name" value="GPCR_Rhodpsn_7TM"/>
</dbReference>
<gene>
    <name evidence="11" type="ORF">EGW08_004982</name>
</gene>
<feature type="transmembrane region" description="Helical" evidence="9">
    <location>
        <begin position="117"/>
        <end position="137"/>
    </location>
</feature>
<evidence type="ECO:0000256" key="2">
    <source>
        <dbReference type="ARBA" id="ARBA00022475"/>
    </source>
</evidence>
<feature type="transmembrane region" description="Helical" evidence="9">
    <location>
        <begin position="251"/>
        <end position="271"/>
    </location>
</feature>
<dbReference type="PANTHER" id="PTHR24230">
    <property type="entry name" value="G-PROTEIN COUPLED RECEPTOR"/>
    <property type="match status" value="1"/>
</dbReference>
<dbReference type="EMBL" id="RQTK01000116">
    <property type="protein sequence ID" value="RUS87230.1"/>
    <property type="molecule type" value="Genomic_DNA"/>
</dbReference>
<dbReference type="GO" id="GO:0007218">
    <property type="term" value="P:neuropeptide signaling pathway"/>
    <property type="evidence" value="ECO:0007669"/>
    <property type="project" value="TreeGrafter"/>
</dbReference>
<dbReference type="PROSITE" id="PS50262">
    <property type="entry name" value="G_PROTEIN_RECEP_F1_2"/>
    <property type="match status" value="1"/>
</dbReference>
<dbReference type="CDD" id="cd00637">
    <property type="entry name" value="7tm_classA_rhodopsin-like"/>
    <property type="match status" value="1"/>
</dbReference>
<keyword evidence="5" id="KW-0297">G-protein coupled receptor</keyword>
<evidence type="ECO:0000256" key="4">
    <source>
        <dbReference type="ARBA" id="ARBA00022989"/>
    </source>
</evidence>
<dbReference type="PANTHER" id="PTHR24230:SF75">
    <property type="entry name" value="RELAXIN FAMILY PEPTIDE RECEPTOR 3"/>
    <property type="match status" value="1"/>
</dbReference>
<evidence type="ECO:0000256" key="3">
    <source>
        <dbReference type="ARBA" id="ARBA00022692"/>
    </source>
</evidence>
<evidence type="ECO:0000256" key="5">
    <source>
        <dbReference type="ARBA" id="ARBA00023040"/>
    </source>
</evidence>
<dbReference type="Gene3D" id="1.20.1070.10">
    <property type="entry name" value="Rhodopsin 7-helix transmembrane proteins"/>
    <property type="match status" value="1"/>
</dbReference>
<comment type="subcellular location">
    <subcellularLocation>
        <location evidence="1">Cell membrane</location>
        <topology evidence="1">Multi-pass membrane protein</topology>
    </subcellularLocation>
</comment>
<protein>
    <recommendedName>
        <fullName evidence="10">G-protein coupled receptors family 1 profile domain-containing protein</fullName>
    </recommendedName>
</protein>
<proteinExistence type="predicted"/>
<feature type="transmembrane region" description="Helical" evidence="9">
    <location>
        <begin position="62"/>
        <end position="86"/>
    </location>
</feature>
<evidence type="ECO:0000256" key="9">
    <source>
        <dbReference type="SAM" id="Phobius"/>
    </source>
</evidence>